<protein>
    <recommendedName>
        <fullName evidence="1">Reverse transcriptase domain-containing protein</fullName>
    </recommendedName>
</protein>
<organism evidence="2">
    <name type="scientific">Amphimedon queenslandica</name>
    <name type="common">Sponge</name>
    <dbReference type="NCBI Taxonomy" id="400682"/>
    <lineage>
        <taxon>Eukaryota</taxon>
        <taxon>Metazoa</taxon>
        <taxon>Porifera</taxon>
        <taxon>Demospongiae</taxon>
        <taxon>Heteroscleromorpha</taxon>
        <taxon>Haplosclerida</taxon>
        <taxon>Niphatidae</taxon>
        <taxon>Amphimedon</taxon>
    </lineage>
</organism>
<name>A0A1X7TC86_AMPQE</name>
<dbReference type="InterPro" id="IPR036691">
    <property type="entry name" value="Endo/exonu/phosph_ase_sf"/>
</dbReference>
<feature type="domain" description="Reverse transcriptase" evidence="1">
    <location>
        <begin position="336"/>
        <end position="600"/>
    </location>
</feature>
<accession>A0A1X7TC86</accession>
<proteinExistence type="predicted"/>
<dbReference type="PROSITE" id="PS50878">
    <property type="entry name" value="RT_POL"/>
    <property type="match status" value="1"/>
</dbReference>
<evidence type="ECO:0000259" key="1">
    <source>
        <dbReference type="PROSITE" id="PS50878"/>
    </source>
</evidence>
<dbReference type="EnsemblMetazoa" id="Aqu2.1.12172_001">
    <property type="protein sequence ID" value="Aqu2.1.12172_001"/>
    <property type="gene ID" value="Aqu2.1.12172"/>
</dbReference>
<dbReference type="PANTHER" id="PTHR33332">
    <property type="entry name" value="REVERSE TRANSCRIPTASE DOMAIN-CONTAINING PROTEIN"/>
    <property type="match status" value="1"/>
</dbReference>
<dbReference type="SUPFAM" id="SSF56219">
    <property type="entry name" value="DNase I-like"/>
    <property type="match status" value="1"/>
</dbReference>
<dbReference type="OrthoDB" id="416454at2759"/>
<dbReference type="Pfam" id="PF00078">
    <property type="entry name" value="RVT_1"/>
    <property type="match status" value="1"/>
</dbReference>
<dbReference type="SUPFAM" id="SSF56672">
    <property type="entry name" value="DNA/RNA polymerases"/>
    <property type="match status" value="1"/>
</dbReference>
<dbReference type="InterPro" id="IPR043502">
    <property type="entry name" value="DNA/RNA_pol_sf"/>
</dbReference>
<dbReference type="CDD" id="cd01650">
    <property type="entry name" value="RT_nLTR_like"/>
    <property type="match status" value="1"/>
</dbReference>
<dbReference type="InParanoid" id="A0A1X7TC86"/>
<evidence type="ECO:0000313" key="2">
    <source>
        <dbReference type="EnsemblMetazoa" id="Aqu2.1.12172_001"/>
    </source>
</evidence>
<dbReference type="Gene3D" id="3.60.10.10">
    <property type="entry name" value="Endonuclease/exonuclease/phosphatase"/>
    <property type="match status" value="1"/>
</dbReference>
<dbReference type="InterPro" id="IPR000477">
    <property type="entry name" value="RT_dom"/>
</dbReference>
<reference evidence="2" key="1">
    <citation type="submission" date="2017-05" db="UniProtKB">
        <authorList>
            <consortium name="EnsemblMetazoa"/>
        </authorList>
    </citation>
    <scope>IDENTIFICATION</scope>
</reference>
<sequence>MVVLGDFNLPDINWSSLSATSGVSQLFCDYMFSADLMQLIEVPTHVFGNTLDLLMTNNPEDISDLSVDSTCNSGFSDHFMIWFSIKVSLCSQPKLKPKIVHKYHQTDVDGLVLYLSSLLYPQVLPHDINGAWVVIKSFIIEARDTFVPSVRIPSKPSPPWFTPLIRHNVNRVRSLRRRLRARPNCSRLRKLHIAEENLRKQMTLAKDDYISHMTQQFFSSPRLLYSYMSQLTRSSSIPQSVFLERESSTTPFGKATLFNQYFHSVFTNSSYKLPPLGHLPSPETQLCKISISSSDVSEVLQKINLTKAPGADDLSPFLIKLSSSALLSQFTSLFGNSLMYSSFPSDWKVHKISPVFKGKGDPSNVSNYRPISLLSIVSKILERVVYNKVIEFIRPKLSVTQFGFLKHRSCVSQLLTSFAVIFDALDNKLSVDEVFFDFSKAFDTVPHQELLFKLWRIGITGPLWKWFCSYLSDRHHYTCIEGSASQLLPVKSGVPQGSVLGPLLFLIYVNDIPSRIHSQVFTFADDTKFLQSINSFHESEVLQEDISSLSDWCSEWSLNLNVTKCCHISFSLKSAVSNTYYISDHPVSKVDSHRDLGIIVSSDLSWSSHYSKIYVSLKRSLYLALVRSKLSYCCQLWSPRTIKDIIVLERIQRRASKYLLSTSLPSYKDRLIELHLLPLMYWLDFQDILFLVRSILFPSDNFNIFSYVSFCPPGSRSGSSGKLYCQYHRLSTTRHFYFARVVRLWNNLPQIDLSKSFNLIKKQIYNYLWSHFMSNFDLSPHSYHFVCPCSSCFVS</sequence>
<dbReference type="AlphaFoldDB" id="A0A1X7TC86"/>
<dbReference type="eggNOG" id="KOG1075">
    <property type="taxonomic scope" value="Eukaryota"/>
</dbReference>